<evidence type="ECO:0000256" key="4">
    <source>
        <dbReference type="ARBA" id="ARBA00022790"/>
    </source>
</evidence>
<feature type="domain" description="CSN8/PSMD8/EIF3K" evidence="6">
    <location>
        <begin position="152"/>
        <end position="218"/>
    </location>
</feature>
<comment type="caution">
    <text evidence="7">The sequence shown here is derived from an EMBL/GenBank/DDBJ whole genome shotgun (WGS) entry which is preliminary data.</text>
</comment>
<proteinExistence type="predicted"/>
<dbReference type="Proteomes" id="UP001212841">
    <property type="component" value="Unassembled WGS sequence"/>
</dbReference>
<dbReference type="Gene3D" id="1.25.40.990">
    <property type="match status" value="1"/>
</dbReference>
<keyword evidence="3" id="KW-0963">Cytoplasm</keyword>
<evidence type="ECO:0000313" key="8">
    <source>
        <dbReference type="Proteomes" id="UP001212841"/>
    </source>
</evidence>
<dbReference type="InterPro" id="IPR033464">
    <property type="entry name" value="CSN8_PSD8_EIF3K"/>
</dbReference>
<keyword evidence="4" id="KW-0736">Signalosome</keyword>
<evidence type="ECO:0000256" key="3">
    <source>
        <dbReference type="ARBA" id="ARBA00022490"/>
    </source>
</evidence>
<dbReference type="GO" id="GO:0005737">
    <property type="term" value="C:cytoplasm"/>
    <property type="evidence" value="ECO:0007669"/>
    <property type="project" value="UniProtKB-SubCell"/>
</dbReference>
<dbReference type="GO" id="GO:0000338">
    <property type="term" value="P:protein deneddylation"/>
    <property type="evidence" value="ECO:0007669"/>
    <property type="project" value="InterPro"/>
</dbReference>
<dbReference type="EMBL" id="JADGJD010000973">
    <property type="protein sequence ID" value="KAJ3047378.1"/>
    <property type="molecule type" value="Genomic_DNA"/>
</dbReference>
<dbReference type="PANTHER" id="PTHR13339:SF0">
    <property type="entry name" value="COP9 SIGNALOSOME COMPLEX SUBUNIT 8"/>
    <property type="match status" value="1"/>
</dbReference>
<keyword evidence="8" id="KW-1185">Reference proteome</keyword>
<evidence type="ECO:0000313" key="7">
    <source>
        <dbReference type="EMBL" id="KAJ3047378.1"/>
    </source>
</evidence>
<name>A0AAD5WZ50_9FUNG</name>
<dbReference type="AlphaFoldDB" id="A0AAD5WZ50"/>
<gene>
    <name evidence="7" type="ORF">HK097_011586</name>
</gene>
<protein>
    <recommendedName>
        <fullName evidence="6">CSN8/PSMD8/EIF3K domain-containing protein</fullName>
    </recommendedName>
</protein>
<evidence type="ECO:0000259" key="6">
    <source>
        <dbReference type="Pfam" id="PF10075"/>
    </source>
</evidence>
<dbReference type="GO" id="GO:0008180">
    <property type="term" value="C:COP9 signalosome"/>
    <property type="evidence" value="ECO:0007669"/>
    <property type="project" value="UniProtKB-KW"/>
</dbReference>
<evidence type="ECO:0000256" key="5">
    <source>
        <dbReference type="ARBA" id="ARBA00023242"/>
    </source>
</evidence>
<dbReference type="Pfam" id="PF10075">
    <property type="entry name" value="CSN8_PSD8_EIF3K"/>
    <property type="match status" value="2"/>
</dbReference>
<evidence type="ECO:0000256" key="1">
    <source>
        <dbReference type="ARBA" id="ARBA00004123"/>
    </source>
</evidence>
<feature type="domain" description="CSN8/PSMD8/EIF3K" evidence="6">
    <location>
        <begin position="63"/>
        <end position="127"/>
    </location>
</feature>
<sequence>MADLLACIQKGDNKELIGICEATELEIACGRPAALQATSVQPEGSQNPASPTSPTASAANELYQLYTILLLAYLIDNDLNSARFLIKRVPLNIRQSFPTKDFQTLVQVTNRLWVRDLQSVYPLLIINDETNGTAEQDGEDTAMNVEGEAPSADQHTWSPAVVPLVKSLAEQIRERSLNLLGRAYESISVSDAAIHLGYGTPSESQEFVTGKGWRVEQNWLFPPAPGAVVDGVGQGSKKEVKDELAHLTAFVTQLGRS</sequence>
<accession>A0AAD5WZ50</accession>
<dbReference type="GO" id="GO:0010387">
    <property type="term" value="P:COP9 signalosome assembly"/>
    <property type="evidence" value="ECO:0007669"/>
    <property type="project" value="InterPro"/>
</dbReference>
<dbReference type="PANTHER" id="PTHR13339">
    <property type="entry name" value="COP9 SIGNALOSOME COMPLEX SUBUNIT 8"/>
    <property type="match status" value="1"/>
</dbReference>
<keyword evidence="5" id="KW-0539">Nucleus</keyword>
<dbReference type="InterPro" id="IPR033205">
    <property type="entry name" value="COP9_CSN8"/>
</dbReference>
<reference evidence="7" key="1">
    <citation type="submission" date="2020-05" db="EMBL/GenBank/DDBJ databases">
        <title>Phylogenomic resolution of chytrid fungi.</title>
        <authorList>
            <person name="Stajich J.E."/>
            <person name="Amses K."/>
            <person name="Simmons R."/>
            <person name="Seto K."/>
            <person name="Myers J."/>
            <person name="Bonds A."/>
            <person name="Quandt C.A."/>
            <person name="Barry K."/>
            <person name="Liu P."/>
            <person name="Grigoriev I."/>
            <person name="Longcore J.E."/>
            <person name="James T.Y."/>
        </authorList>
    </citation>
    <scope>NUCLEOTIDE SEQUENCE</scope>
    <source>
        <strain evidence="7">JEL0318</strain>
    </source>
</reference>
<organism evidence="7 8">
    <name type="scientific">Rhizophlyctis rosea</name>
    <dbReference type="NCBI Taxonomy" id="64517"/>
    <lineage>
        <taxon>Eukaryota</taxon>
        <taxon>Fungi</taxon>
        <taxon>Fungi incertae sedis</taxon>
        <taxon>Chytridiomycota</taxon>
        <taxon>Chytridiomycota incertae sedis</taxon>
        <taxon>Chytridiomycetes</taxon>
        <taxon>Rhizophlyctidales</taxon>
        <taxon>Rhizophlyctidaceae</taxon>
        <taxon>Rhizophlyctis</taxon>
    </lineage>
</organism>
<evidence type="ECO:0000256" key="2">
    <source>
        <dbReference type="ARBA" id="ARBA00004496"/>
    </source>
</evidence>
<comment type="subcellular location">
    <subcellularLocation>
        <location evidence="2">Cytoplasm</location>
    </subcellularLocation>
    <subcellularLocation>
        <location evidence="1">Nucleus</location>
    </subcellularLocation>
</comment>